<sequence length="135" mass="15262">PPPDDPHRALDLDLDQPLREDELLTSRIHQYPSPETGLLNKKSKESKKSKSTEKGSTDKSVKKKKEKKAKHNKDVNLLGDNGGDDLLITNDNNVSKAKKKKSKREEKGADGDHVNSTRTEKHKKTKKEPRLSIIY</sequence>
<dbReference type="EMBL" id="GDQN01000544">
    <property type="protein sequence ID" value="JAT90510.1"/>
    <property type="molecule type" value="Transcribed_RNA"/>
</dbReference>
<protein>
    <recommendedName>
        <fullName evidence="3">AP-3 complex subunit delta domain-containing protein</fullName>
    </recommendedName>
</protein>
<proteinExistence type="predicted"/>
<gene>
    <name evidence="2" type="ORF">g.12753</name>
</gene>
<name>A0A1E1WU23_PECGO</name>
<accession>A0A1E1WU23</accession>
<organism evidence="2">
    <name type="scientific">Pectinophora gossypiella</name>
    <name type="common">Cotton pink bollworm</name>
    <name type="synonym">Depressaria gossypiella</name>
    <dbReference type="NCBI Taxonomy" id="13191"/>
    <lineage>
        <taxon>Eukaryota</taxon>
        <taxon>Metazoa</taxon>
        <taxon>Ecdysozoa</taxon>
        <taxon>Arthropoda</taxon>
        <taxon>Hexapoda</taxon>
        <taxon>Insecta</taxon>
        <taxon>Pterygota</taxon>
        <taxon>Neoptera</taxon>
        <taxon>Endopterygota</taxon>
        <taxon>Lepidoptera</taxon>
        <taxon>Glossata</taxon>
        <taxon>Ditrysia</taxon>
        <taxon>Gelechioidea</taxon>
        <taxon>Gelechiidae</taxon>
        <taxon>Apatetrinae</taxon>
        <taxon>Pectinophora</taxon>
    </lineage>
</organism>
<feature type="compositionally biased region" description="Basic and acidic residues" evidence="1">
    <location>
        <begin position="42"/>
        <end position="60"/>
    </location>
</feature>
<reference evidence="2" key="1">
    <citation type="submission" date="2015-09" db="EMBL/GenBank/DDBJ databases">
        <title>De novo assembly of Pectinophora gossypiella (Pink Bollworm) gut transcriptome.</title>
        <authorList>
            <person name="Tassone E.E."/>
        </authorList>
    </citation>
    <scope>NUCLEOTIDE SEQUENCE</scope>
</reference>
<feature type="compositionally biased region" description="Basic and acidic residues" evidence="1">
    <location>
        <begin position="103"/>
        <end position="119"/>
    </location>
</feature>
<feature type="compositionally biased region" description="Low complexity" evidence="1">
    <location>
        <begin position="75"/>
        <end position="95"/>
    </location>
</feature>
<feature type="non-terminal residue" evidence="2">
    <location>
        <position position="1"/>
    </location>
</feature>
<evidence type="ECO:0000256" key="1">
    <source>
        <dbReference type="SAM" id="MobiDB-lite"/>
    </source>
</evidence>
<feature type="region of interest" description="Disordered" evidence="1">
    <location>
        <begin position="25"/>
        <end position="135"/>
    </location>
</feature>
<evidence type="ECO:0008006" key="3">
    <source>
        <dbReference type="Google" id="ProtNLM"/>
    </source>
</evidence>
<evidence type="ECO:0000313" key="2">
    <source>
        <dbReference type="EMBL" id="JAT90510.1"/>
    </source>
</evidence>
<dbReference type="AlphaFoldDB" id="A0A1E1WU23"/>
<feature type="compositionally biased region" description="Basic residues" evidence="1">
    <location>
        <begin position="61"/>
        <end position="71"/>
    </location>
</feature>